<feature type="chain" id="PRO_5039292184" evidence="1">
    <location>
        <begin position="28"/>
        <end position="237"/>
    </location>
</feature>
<dbReference type="Pfam" id="PF13462">
    <property type="entry name" value="Thioredoxin_4"/>
    <property type="match status" value="1"/>
</dbReference>
<name>A0A6I4NS84_9MICO</name>
<dbReference type="AlphaFoldDB" id="A0A6I4NS84"/>
<feature type="domain" description="Thioredoxin-like fold" evidence="2">
    <location>
        <begin position="67"/>
        <end position="224"/>
    </location>
</feature>
<evidence type="ECO:0000313" key="4">
    <source>
        <dbReference type="Proteomes" id="UP000438182"/>
    </source>
</evidence>
<dbReference type="SUPFAM" id="SSF52833">
    <property type="entry name" value="Thioredoxin-like"/>
    <property type="match status" value="1"/>
</dbReference>
<dbReference type="Gene3D" id="3.40.30.10">
    <property type="entry name" value="Glutaredoxin"/>
    <property type="match status" value="1"/>
</dbReference>
<evidence type="ECO:0000256" key="1">
    <source>
        <dbReference type="SAM" id="SignalP"/>
    </source>
</evidence>
<evidence type="ECO:0000259" key="2">
    <source>
        <dbReference type="Pfam" id="PF13462"/>
    </source>
</evidence>
<organism evidence="3 4">
    <name type="scientific">Agromyces seonyuensis</name>
    <dbReference type="NCBI Taxonomy" id="2662446"/>
    <lineage>
        <taxon>Bacteria</taxon>
        <taxon>Bacillati</taxon>
        <taxon>Actinomycetota</taxon>
        <taxon>Actinomycetes</taxon>
        <taxon>Micrococcales</taxon>
        <taxon>Microbacteriaceae</taxon>
        <taxon>Agromyces</taxon>
    </lineage>
</organism>
<protein>
    <submittedName>
        <fullName evidence="3">Thioredoxin domain-containing protein</fullName>
    </submittedName>
</protein>
<evidence type="ECO:0000313" key="3">
    <source>
        <dbReference type="EMBL" id="MWB97020.1"/>
    </source>
</evidence>
<dbReference type="Proteomes" id="UP000438182">
    <property type="component" value="Unassembled WGS sequence"/>
</dbReference>
<dbReference type="CDD" id="cd02972">
    <property type="entry name" value="DsbA_family"/>
    <property type="match status" value="1"/>
</dbReference>
<comment type="caution">
    <text evidence="3">The sequence shown here is derived from an EMBL/GenBank/DDBJ whole genome shotgun (WGS) entry which is preliminary data.</text>
</comment>
<dbReference type="EMBL" id="WSTA01000001">
    <property type="protein sequence ID" value="MWB97020.1"/>
    <property type="molecule type" value="Genomic_DNA"/>
</dbReference>
<keyword evidence="4" id="KW-1185">Reference proteome</keyword>
<reference evidence="3 4" key="1">
    <citation type="submission" date="2019-12" db="EMBL/GenBank/DDBJ databases">
        <authorList>
            <person name="Kim Y.S."/>
        </authorList>
    </citation>
    <scope>NUCLEOTIDE SEQUENCE [LARGE SCALE GENOMIC DNA]</scope>
    <source>
        <strain evidence="3 4">MMS17-SY077</strain>
    </source>
</reference>
<sequence length="237" mass="24266">MTRGTRRAGALGTALLAALLLVGCASGGSGGSGGDVLPSDQAVPTGTEGAAHFDDYALVTGEGSIDVQLWFDLRCPICQQFEEAAGEQIAGLVDDGTITYSLHPMNFLDRVSAGTYYSSRAGSALTCVAVEDPDALLDAMQVLYEAQPEEGTEGLTNTEINGVLEDGGIEGLGECVDEMPYTSWVQASNDAALAGIEGADVEAIQGTPTLIVNGTSYQGSVSDADAIIDFITSGGQS</sequence>
<proteinExistence type="predicted"/>
<keyword evidence="1" id="KW-0732">Signal</keyword>
<dbReference type="RefSeq" id="WP_160422293.1">
    <property type="nucleotide sequence ID" value="NZ_WSTA01000001.1"/>
</dbReference>
<dbReference type="InterPro" id="IPR036249">
    <property type="entry name" value="Thioredoxin-like_sf"/>
</dbReference>
<accession>A0A6I4NS84</accession>
<gene>
    <name evidence="3" type="ORF">GB864_00385</name>
</gene>
<dbReference type="PROSITE" id="PS51257">
    <property type="entry name" value="PROKAR_LIPOPROTEIN"/>
    <property type="match status" value="1"/>
</dbReference>
<dbReference type="InterPro" id="IPR012336">
    <property type="entry name" value="Thioredoxin-like_fold"/>
</dbReference>
<feature type="signal peptide" evidence="1">
    <location>
        <begin position="1"/>
        <end position="27"/>
    </location>
</feature>